<dbReference type="PANTHER" id="PTHR31672:SF13">
    <property type="entry name" value="F-BOX PROTEIN CPR30-LIKE"/>
    <property type="match status" value="1"/>
</dbReference>
<dbReference type="Proteomes" id="UP001341840">
    <property type="component" value="Unassembled WGS sequence"/>
</dbReference>
<dbReference type="EMBL" id="JASCZI010000003">
    <property type="protein sequence ID" value="MED6106078.1"/>
    <property type="molecule type" value="Genomic_DNA"/>
</dbReference>
<name>A0ABU6Q3T8_9FABA</name>
<gene>
    <name evidence="2" type="ORF">PIB30_001471</name>
</gene>
<keyword evidence="3" id="KW-1185">Reference proteome</keyword>
<dbReference type="Pfam" id="PF07734">
    <property type="entry name" value="FBA_1"/>
    <property type="match status" value="1"/>
</dbReference>
<protein>
    <recommendedName>
        <fullName evidence="1">F-box associated beta-propeller type 1 domain-containing protein</fullName>
    </recommendedName>
</protein>
<dbReference type="InterPro" id="IPR050796">
    <property type="entry name" value="SCF_F-box_component"/>
</dbReference>
<sequence length="259" mass="29764">METDSVPGHPCLFVGSCRGFIALYQYPHFFILWNPLTGSHKRISCHHIPKFSTLARRCFSHFRSDFLFGFGYDISKDDYFVLLGWFDHTVVEDGERFEFFSLRSNSWQSLDDAVVNAIPHQLRRREQWSPSMFFNGAIHWLHHGFDGKATIFVLDTRKRWSFWEIPVPQRAGVHYPCYQTVLGGCLAVYYDTDDDDSGGKLLMRVAPSCVGIGYGSDFTVYTESLITLPDDSDSRKKQGSSCSGRMKVIQDQERINLDT</sequence>
<reference evidence="2 3" key="1">
    <citation type="journal article" date="2023" name="Plants (Basel)">
        <title>Bridging the Gap: Combining Genomics and Transcriptomics Approaches to Understand Stylosanthes scabra, an Orphan Legume from the Brazilian Caatinga.</title>
        <authorList>
            <person name="Ferreira-Neto J.R.C."/>
            <person name="da Silva M.D."/>
            <person name="Binneck E."/>
            <person name="de Melo N.F."/>
            <person name="da Silva R.H."/>
            <person name="de Melo A.L.T.M."/>
            <person name="Pandolfi V."/>
            <person name="Bustamante F.O."/>
            <person name="Brasileiro-Vidal A.C."/>
            <person name="Benko-Iseppon A.M."/>
        </authorList>
    </citation>
    <scope>NUCLEOTIDE SEQUENCE [LARGE SCALE GENOMIC DNA]</scope>
    <source>
        <tissue evidence="2">Leaves</tissue>
    </source>
</reference>
<accession>A0ABU6Q3T8</accession>
<feature type="domain" description="F-box associated beta-propeller type 1" evidence="1">
    <location>
        <begin position="17"/>
        <end position="148"/>
    </location>
</feature>
<evidence type="ECO:0000259" key="1">
    <source>
        <dbReference type="Pfam" id="PF07734"/>
    </source>
</evidence>
<dbReference type="InterPro" id="IPR006527">
    <property type="entry name" value="F-box-assoc_dom_typ1"/>
</dbReference>
<evidence type="ECO:0000313" key="2">
    <source>
        <dbReference type="EMBL" id="MED6106078.1"/>
    </source>
</evidence>
<organism evidence="2 3">
    <name type="scientific">Stylosanthes scabra</name>
    <dbReference type="NCBI Taxonomy" id="79078"/>
    <lineage>
        <taxon>Eukaryota</taxon>
        <taxon>Viridiplantae</taxon>
        <taxon>Streptophyta</taxon>
        <taxon>Embryophyta</taxon>
        <taxon>Tracheophyta</taxon>
        <taxon>Spermatophyta</taxon>
        <taxon>Magnoliopsida</taxon>
        <taxon>eudicotyledons</taxon>
        <taxon>Gunneridae</taxon>
        <taxon>Pentapetalae</taxon>
        <taxon>rosids</taxon>
        <taxon>fabids</taxon>
        <taxon>Fabales</taxon>
        <taxon>Fabaceae</taxon>
        <taxon>Papilionoideae</taxon>
        <taxon>50 kb inversion clade</taxon>
        <taxon>dalbergioids sensu lato</taxon>
        <taxon>Dalbergieae</taxon>
        <taxon>Pterocarpus clade</taxon>
        <taxon>Stylosanthes</taxon>
    </lineage>
</organism>
<dbReference type="PANTHER" id="PTHR31672">
    <property type="entry name" value="BNACNNG10540D PROTEIN"/>
    <property type="match status" value="1"/>
</dbReference>
<evidence type="ECO:0000313" key="3">
    <source>
        <dbReference type="Proteomes" id="UP001341840"/>
    </source>
</evidence>
<proteinExistence type="predicted"/>
<comment type="caution">
    <text evidence="2">The sequence shown here is derived from an EMBL/GenBank/DDBJ whole genome shotgun (WGS) entry which is preliminary data.</text>
</comment>